<gene>
    <name evidence="3" type="ORF">BS47DRAFT_1379168</name>
</gene>
<feature type="transmembrane region" description="Helical" evidence="1">
    <location>
        <begin position="83"/>
        <end position="101"/>
    </location>
</feature>
<keyword evidence="1" id="KW-0812">Transmembrane</keyword>
<protein>
    <recommendedName>
        <fullName evidence="2">DUF6534 domain-containing protein</fullName>
    </recommendedName>
</protein>
<keyword evidence="1" id="KW-1133">Transmembrane helix</keyword>
<dbReference type="Pfam" id="PF20152">
    <property type="entry name" value="DUF6534"/>
    <property type="match status" value="1"/>
</dbReference>
<evidence type="ECO:0000313" key="3">
    <source>
        <dbReference type="EMBL" id="KAF9519605.1"/>
    </source>
</evidence>
<sequence>MKKLLLKNVCFVALYMVSDATLGLVIAGCTTTFLYRNSTGFKTTDTAMNRMVKYSISTGLVASVVCLASFVLFLTVGFTDVGVIVQVVSVRSYAMALLGNLHMGSNFKPRTVESIRVPLSIIHGTNGQVLRGRSGSTSLPKAMDGMQAVKNSKGTALSTRLFSGEIGHRIND</sequence>
<comment type="caution">
    <text evidence="3">The sequence shown here is derived from an EMBL/GenBank/DDBJ whole genome shotgun (WGS) entry which is preliminary data.</text>
</comment>
<keyword evidence="1" id="KW-0472">Membrane</keyword>
<reference evidence="3" key="1">
    <citation type="journal article" date="2020" name="Nat. Commun.">
        <title>Large-scale genome sequencing of mycorrhizal fungi provides insights into the early evolution of symbiotic traits.</title>
        <authorList>
            <person name="Miyauchi S."/>
            <person name="Kiss E."/>
            <person name="Kuo A."/>
            <person name="Drula E."/>
            <person name="Kohler A."/>
            <person name="Sanchez-Garcia M."/>
            <person name="Morin E."/>
            <person name="Andreopoulos B."/>
            <person name="Barry K.W."/>
            <person name="Bonito G."/>
            <person name="Buee M."/>
            <person name="Carver A."/>
            <person name="Chen C."/>
            <person name="Cichocki N."/>
            <person name="Clum A."/>
            <person name="Culley D."/>
            <person name="Crous P.W."/>
            <person name="Fauchery L."/>
            <person name="Girlanda M."/>
            <person name="Hayes R.D."/>
            <person name="Keri Z."/>
            <person name="LaButti K."/>
            <person name="Lipzen A."/>
            <person name="Lombard V."/>
            <person name="Magnuson J."/>
            <person name="Maillard F."/>
            <person name="Murat C."/>
            <person name="Nolan M."/>
            <person name="Ohm R.A."/>
            <person name="Pangilinan J."/>
            <person name="Pereira M.F."/>
            <person name="Perotto S."/>
            <person name="Peter M."/>
            <person name="Pfister S."/>
            <person name="Riley R."/>
            <person name="Sitrit Y."/>
            <person name="Stielow J.B."/>
            <person name="Szollosi G."/>
            <person name="Zifcakova L."/>
            <person name="Stursova M."/>
            <person name="Spatafora J.W."/>
            <person name="Tedersoo L."/>
            <person name="Vaario L.M."/>
            <person name="Yamada A."/>
            <person name="Yan M."/>
            <person name="Wang P."/>
            <person name="Xu J."/>
            <person name="Bruns T."/>
            <person name="Baldrian P."/>
            <person name="Vilgalys R."/>
            <person name="Dunand C."/>
            <person name="Henrissat B."/>
            <person name="Grigoriev I.V."/>
            <person name="Hibbett D."/>
            <person name="Nagy L.G."/>
            <person name="Martin F.M."/>
        </authorList>
    </citation>
    <scope>NUCLEOTIDE SEQUENCE</scope>
    <source>
        <strain evidence="3">UP504</strain>
    </source>
</reference>
<dbReference type="InterPro" id="IPR045339">
    <property type="entry name" value="DUF6534"/>
</dbReference>
<evidence type="ECO:0000313" key="4">
    <source>
        <dbReference type="Proteomes" id="UP000886523"/>
    </source>
</evidence>
<feature type="domain" description="DUF6534" evidence="2">
    <location>
        <begin position="24"/>
        <end position="102"/>
    </location>
</feature>
<accession>A0A9P6B8Q6</accession>
<organism evidence="3 4">
    <name type="scientific">Hydnum rufescens UP504</name>
    <dbReference type="NCBI Taxonomy" id="1448309"/>
    <lineage>
        <taxon>Eukaryota</taxon>
        <taxon>Fungi</taxon>
        <taxon>Dikarya</taxon>
        <taxon>Basidiomycota</taxon>
        <taxon>Agaricomycotina</taxon>
        <taxon>Agaricomycetes</taxon>
        <taxon>Cantharellales</taxon>
        <taxon>Hydnaceae</taxon>
        <taxon>Hydnum</taxon>
    </lineage>
</organism>
<dbReference type="Proteomes" id="UP000886523">
    <property type="component" value="Unassembled WGS sequence"/>
</dbReference>
<evidence type="ECO:0000259" key="2">
    <source>
        <dbReference type="Pfam" id="PF20152"/>
    </source>
</evidence>
<dbReference type="OrthoDB" id="3263055at2759"/>
<proteinExistence type="predicted"/>
<dbReference type="AlphaFoldDB" id="A0A9P6B8Q6"/>
<dbReference type="EMBL" id="MU128916">
    <property type="protein sequence ID" value="KAF9519605.1"/>
    <property type="molecule type" value="Genomic_DNA"/>
</dbReference>
<keyword evidence="4" id="KW-1185">Reference proteome</keyword>
<name>A0A9P6B8Q6_9AGAM</name>
<feature type="transmembrane region" description="Helical" evidence="1">
    <location>
        <begin position="12"/>
        <end position="35"/>
    </location>
</feature>
<evidence type="ECO:0000256" key="1">
    <source>
        <dbReference type="SAM" id="Phobius"/>
    </source>
</evidence>
<feature type="transmembrane region" description="Helical" evidence="1">
    <location>
        <begin position="56"/>
        <end position="77"/>
    </location>
</feature>